<dbReference type="RefSeq" id="WP_193429317.1">
    <property type="nucleotide sequence ID" value="NZ_CBCSIP010000545.1"/>
</dbReference>
<evidence type="ECO:0000313" key="2">
    <source>
        <dbReference type="EMBL" id="MBE4752115.1"/>
    </source>
</evidence>
<name>A0ABR9PW04_9BACT</name>
<gene>
    <name evidence="2" type="ORF">G4177_28530</name>
</gene>
<evidence type="ECO:0000256" key="1">
    <source>
        <dbReference type="SAM" id="MobiDB-lite"/>
    </source>
</evidence>
<sequence>MSRIDSAGSSPVPLDSPLPDVSGPKPREALDAPRPASRRSSVAESSSSAPTSLKPAPAPGSPTRNELRAYDGPPGTPAQSPVAPAPGGLAGPSVSARELAALGGRLRPASAPVPEDVYATLQSHLTRSLSNPFLTDSDVQATHAVLGSVPRDAYRATLERMDRDGLLSTYVSRMDAPARQSFLEQAASNGVLQRRPGGVSGALGMPGRPEVFVNDPKLPGALRDAVNAHATDTGHAAVQAYDAYLRRYGEAVGQADSLRALRTLGPPQALDLRETVLGLTWADPRRERYEAEWKTGLGRPQASQVQAYEKATARALVLSGQQPAGAFLTAEASASLDRFKLKSEAHLDARGAAEVQTQGGVVAKGGPLELELMTDAHGRTEAELQLSVGIASVGRDSEGKVELSLGAGSHARAHANLNPRTAEFGGGVAFELSDKSHQHHATLKLGYGLRGLTPERAAQALRSDVPGVFSRPKDLDPGTSWDALPPERRALYERQGWTREEWAEDSRR</sequence>
<dbReference type="Proteomes" id="UP001516472">
    <property type="component" value="Unassembled WGS sequence"/>
</dbReference>
<organism evidence="2 3">
    <name type="scientific">Corallococcus soli</name>
    <dbReference type="NCBI Taxonomy" id="2710757"/>
    <lineage>
        <taxon>Bacteria</taxon>
        <taxon>Pseudomonadati</taxon>
        <taxon>Myxococcota</taxon>
        <taxon>Myxococcia</taxon>
        <taxon>Myxococcales</taxon>
        <taxon>Cystobacterineae</taxon>
        <taxon>Myxococcaceae</taxon>
        <taxon>Corallococcus</taxon>
    </lineage>
</organism>
<feature type="compositionally biased region" description="Low complexity" evidence="1">
    <location>
        <begin position="32"/>
        <end position="55"/>
    </location>
</feature>
<feature type="region of interest" description="Disordered" evidence="1">
    <location>
        <begin position="468"/>
        <end position="487"/>
    </location>
</feature>
<reference evidence="2 3" key="1">
    <citation type="submission" date="2020-02" db="EMBL/GenBank/DDBJ databases">
        <authorList>
            <person name="Babadi Z.K."/>
            <person name="Risdian C."/>
            <person name="Ebrahimipour G.H."/>
            <person name="Wink J."/>
        </authorList>
    </citation>
    <scope>NUCLEOTIDE SEQUENCE [LARGE SCALE GENOMIC DNA]</scope>
    <source>
        <strain evidence="2 3">ZKHCc1 1396</strain>
    </source>
</reference>
<protein>
    <submittedName>
        <fullName evidence="2">Uncharacterized protein</fullName>
    </submittedName>
</protein>
<keyword evidence="3" id="KW-1185">Reference proteome</keyword>
<feature type="compositionally biased region" description="Low complexity" evidence="1">
    <location>
        <begin position="80"/>
        <end position="93"/>
    </location>
</feature>
<proteinExistence type="predicted"/>
<comment type="caution">
    <text evidence="2">The sequence shown here is derived from an EMBL/GenBank/DDBJ whole genome shotgun (WGS) entry which is preliminary data.</text>
</comment>
<feature type="region of interest" description="Disordered" evidence="1">
    <location>
        <begin position="1"/>
        <end position="93"/>
    </location>
</feature>
<evidence type="ECO:0000313" key="3">
    <source>
        <dbReference type="Proteomes" id="UP001516472"/>
    </source>
</evidence>
<feature type="compositionally biased region" description="Low complexity" evidence="1">
    <location>
        <begin position="9"/>
        <end position="22"/>
    </location>
</feature>
<accession>A0ABR9PW04</accession>
<dbReference type="EMBL" id="JAAIYO010000011">
    <property type="protein sequence ID" value="MBE4752115.1"/>
    <property type="molecule type" value="Genomic_DNA"/>
</dbReference>